<organism evidence="2 4">
    <name type="scientific">Pseudoalteromonas maricaloris</name>
    <dbReference type="NCBI Taxonomy" id="184924"/>
    <lineage>
        <taxon>Bacteria</taxon>
        <taxon>Pseudomonadati</taxon>
        <taxon>Pseudomonadota</taxon>
        <taxon>Gammaproteobacteria</taxon>
        <taxon>Alteromonadales</taxon>
        <taxon>Pseudoalteromonadaceae</taxon>
        <taxon>Pseudoalteromonas</taxon>
    </lineage>
</organism>
<proteinExistence type="predicted"/>
<evidence type="ECO:0000313" key="2">
    <source>
        <dbReference type="EMBL" id="NLR20491.1"/>
    </source>
</evidence>
<dbReference type="RefSeq" id="WP_130126554.1">
    <property type="nucleotide sequence ID" value="NZ_CBCSDF010000002.1"/>
</dbReference>
<dbReference type="EMBL" id="WEIA01000002">
    <property type="protein sequence ID" value="NLR20491.1"/>
    <property type="molecule type" value="Genomic_DNA"/>
</dbReference>
<feature type="compositionally biased region" description="Basic and acidic residues" evidence="1">
    <location>
        <begin position="86"/>
        <end position="104"/>
    </location>
</feature>
<keyword evidence="5" id="KW-1185">Reference proteome</keyword>
<gene>
    <name evidence="2" type="ORF">F9Y85_04010</name>
    <name evidence="3" type="ORF">R5H13_07055</name>
</gene>
<feature type="region of interest" description="Disordered" evidence="1">
    <location>
        <begin position="84"/>
        <end position="104"/>
    </location>
</feature>
<evidence type="ECO:0000313" key="3">
    <source>
        <dbReference type="EMBL" id="WOX30020.1"/>
    </source>
</evidence>
<name>A0A8I2H5C0_9GAMM</name>
<evidence type="ECO:0000313" key="4">
    <source>
        <dbReference type="Proteomes" id="UP000646877"/>
    </source>
</evidence>
<evidence type="ECO:0000256" key="1">
    <source>
        <dbReference type="SAM" id="MobiDB-lite"/>
    </source>
</evidence>
<dbReference type="AlphaFoldDB" id="A0A8I2H5C0"/>
<dbReference type="Proteomes" id="UP000646877">
    <property type="component" value="Unassembled WGS sequence"/>
</dbReference>
<sequence>MIEIEIISFPTGTTMFKNSANDAIATLDKHGVFTFQYEPEGKKPINVTCPILTTDLDILRDAYYKTGLIKHTDLVELDFLPIGHGGKREGAGRPRSDEPKNPYRITKEEKALIIRLRNIGNTTNVPHSSLLKMLNQRLDDLEGNT</sequence>
<accession>A0A8I2H5C0</accession>
<reference evidence="2" key="1">
    <citation type="submission" date="2019-10" db="EMBL/GenBank/DDBJ databases">
        <authorList>
            <person name="Paulsen S."/>
        </authorList>
    </citation>
    <scope>NUCLEOTIDE SEQUENCE</scope>
    <source>
        <strain evidence="2">LMG 19692</strain>
    </source>
</reference>
<protein>
    <submittedName>
        <fullName evidence="2">Uncharacterized protein</fullName>
    </submittedName>
</protein>
<reference evidence="3 5" key="2">
    <citation type="submission" date="2023-10" db="EMBL/GenBank/DDBJ databases">
        <title>To unveil natural product biosynthetic capacity in Pseudoalteromonas.</title>
        <authorList>
            <person name="Wang J."/>
        </authorList>
    </citation>
    <scope>NUCLEOTIDE SEQUENCE [LARGE SCALE GENOMIC DNA]</scope>
    <source>
        <strain evidence="3 5">DSM 15914</strain>
    </source>
</reference>
<dbReference type="Proteomes" id="UP001304419">
    <property type="component" value="Chromosome 1"/>
</dbReference>
<evidence type="ECO:0000313" key="5">
    <source>
        <dbReference type="Proteomes" id="UP001304419"/>
    </source>
</evidence>
<dbReference type="EMBL" id="CP137578">
    <property type="protein sequence ID" value="WOX30020.1"/>
    <property type="molecule type" value="Genomic_DNA"/>
</dbReference>